<dbReference type="SUPFAM" id="SSF51110">
    <property type="entry name" value="alpha-D-mannose-specific plant lectins"/>
    <property type="match status" value="1"/>
</dbReference>
<dbReference type="Gene3D" id="1.10.510.10">
    <property type="entry name" value="Transferase(Phosphotransferase) domain 1"/>
    <property type="match status" value="1"/>
</dbReference>
<keyword evidence="2" id="KW-0812">Transmembrane</keyword>
<evidence type="ECO:0000256" key="1">
    <source>
        <dbReference type="ARBA" id="ARBA00022729"/>
    </source>
</evidence>
<keyword evidence="6" id="KW-1185">Reference proteome</keyword>
<dbReference type="InterPro" id="IPR001480">
    <property type="entry name" value="Bulb-type_lectin_dom"/>
</dbReference>
<dbReference type="Gene3D" id="2.90.10.30">
    <property type="match status" value="1"/>
</dbReference>
<dbReference type="AlphaFoldDB" id="A0A9D5C208"/>
<proteinExistence type="predicted"/>
<protein>
    <recommendedName>
        <fullName evidence="7">Bulb-type lectin domain-containing protein</fullName>
    </recommendedName>
</protein>
<evidence type="ECO:0000256" key="2">
    <source>
        <dbReference type="SAM" id="Phobius"/>
    </source>
</evidence>
<evidence type="ECO:0000259" key="3">
    <source>
        <dbReference type="PROSITE" id="PS50927"/>
    </source>
</evidence>
<dbReference type="InterPro" id="IPR051343">
    <property type="entry name" value="G-type_lectin_kinases/EP1-like"/>
</dbReference>
<accession>A0A9D5C208</accession>
<dbReference type="InterPro" id="IPR003609">
    <property type="entry name" value="Pan_app"/>
</dbReference>
<dbReference type="EMBL" id="JAGGNH010000008">
    <property type="protein sequence ID" value="KAJ0964870.1"/>
    <property type="molecule type" value="Genomic_DNA"/>
</dbReference>
<feature type="transmembrane region" description="Helical" evidence="2">
    <location>
        <begin position="378"/>
        <end position="403"/>
    </location>
</feature>
<dbReference type="OrthoDB" id="614891at2759"/>
<dbReference type="SMART" id="SM00108">
    <property type="entry name" value="B_lectin"/>
    <property type="match status" value="1"/>
</dbReference>
<keyword evidence="2" id="KW-1133">Transmembrane helix</keyword>
<dbReference type="PANTHER" id="PTHR47976">
    <property type="entry name" value="G-TYPE LECTIN S-RECEPTOR-LIKE SERINE/THREONINE-PROTEIN KINASE SD2-5"/>
    <property type="match status" value="1"/>
</dbReference>
<dbReference type="PANTHER" id="PTHR47976:SF30">
    <property type="entry name" value="RECEPTOR-LIKE SERINE_THREONINE-PROTEIN KINASE"/>
    <property type="match status" value="1"/>
</dbReference>
<dbReference type="PROSITE" id="PS50948">
    <property type="entry name" value="PAN"/>
    <property type="match status" value="1"/>
</dbReference>
<dbReference type="Pfam" id="PF08276">
    <property type="entry name" value="PAN_2"/>
    <property type="match status" value="1"/>
</dbReference>
<dbReference type="Pfam" id="PF01453">
    <property type="entry name" value="B_lectin"/>
    <property type="match status" value="1"/>
</dbReference>
<dbReference type="GO" id="GO:0051707">
    <property type="term" value="P:response to other organism"/>
    <property type="evidence" value="ECO:0007669"/>
    <property type="project" value="UniProtKB-ARBA"/>
</dbReference>
<name>A0A9D5C208_9LILI</name>
<keyword evidence="1" id="KW-0732">Signal</keyword>
<sequence>MKNTESSSAVQVVWSANRDKPIREGGTLELKKDGDLVLTDSNGTKAWSTGTSGQPVAGITLTKNGSLVLFDSSNKIIWDSFDHPVDTLLPGQRLVAGQRLVTRAASCNWTHSGSQFLLLSSSGLSAYIESEGNPQLYYRIGAYTINAERNASNVEEETYLEFINGNVSLVWSSKKQSMAPVPPTSSAQFMRLDPDGHLRLCQLEGFLKWKVVADLFGDHLDYCDYPLACGDYGVCSNMQCSCPQGGNQTVSYFTAVNEADPVQGCTSVTPLDCQESQKHHLLPLENVYYFHHETPSTRKIDAETCKSKCLMQCGCKAVSFVYESNISEGHCSLLTQPFTLKRGRPLENSYNSSVFLKVQAPEQFSAKRSSPGTKHGHFMIIMGCVAGGIVSALLALICIRVMYLRRKNENKKIADRNGDISAENYFNLNHACELPMRFSNEDLPIEDIYLLKLLKEKANDDNLQEIVAKDDGDMELHMDEAVKMIRVAMWCLQSDYNRRPAMSKVVKVLEDAIDMETPIDYEILIPSTMSVIDKLSHPFFKSALRGI</sequence>
<feature type="domain" description="Bulb-type lectin" evidence="3">
    <location>
        <begin position="1"/>
        <end position="82"/>
    </location>
</feature>
<gene>
    <name evidence="5" type="ORF">J5N97_026008</name>
</gene>
<reference evidence="5" key="1">
    <citation type="submission" date="2021-03" db="EMBL/GenBank/DDBJ databases">
        <authorList>
            <person name="Li Z."/>
            <person name="Yang C."/>
        </authorList>
    </citation>
    <scope>NUCLEOTIDE SEQUENCE</scope>
    <source>
        <strain evidence="5">Dzin_1.0</strain>
        <tissue evidence="5">Leaf</tissue>
    </source>
</reference>
<reference evidence="5" key="2">
    <citation type="journal article" date="2022" name="Hortic Res">
        <title>The genome of Dioscorea zingiberensis sheds light on the biosynthesis, origin and evolution of the medicinally important diosgenin saponins.</title>
        <authorList>
            <person name="Li Y."/>
            <person name="Tan C."/>
            <person name="Li Z."/>
            <person name="Guo J."/>
            <person name="Li S."/>
            <person name="Chen X."/>
            <person name="Wang C."/>
            <person name="Dai X."/>
            <person name="Yang H."/>
            <person name="Song W."/>
            <person name="Hou L."/>
            <person name="Xu J."/>
            <person name="Tong Z."/>
            <person name="Xu A."/>
            <person name="Yuan X."/>
            <person name="Wang W."/>
            <person name="Yang Q."/>
            <person name="Chen L."/>
            <person name="Sun Z."/>
            <person name="Wang K."/>
            <person name="Pan B."/>
            <person name="Chen J."/>
            <person name="Bao Y."/>
            <person name="Liu F."/>
            <person name="Qi X."/>
            <person name="Gang D.R."/>
            <person name="Wen J."/>
            <person name="Li J."/>
        </authorList>
    </citation>
    <scope>NUCLEOTIDE SEQUENCE</scope>
    <source>
        <strain evidence="5">Dzin_1.0</strain>
    </source>
</reference>
<comment type="caution">
    <text evidence="5">The sequence shown here is derived from an EMBL/GenBank/DDBJ whole genome shotgun (WGS) entry which is preliminary data.</text>
</comment>
<dbReference type="InterPro" id="IPR036426">
    <property type="entry name" value="Bulb-type_lectin_dom_sf"/>
</dbReference>
<evidence type="ECO:0000259" key="4">
    <source>
        <dbReference type="PROSITE" id="PS50948"/>
    </source>
</evidence>
<dbReference type="Proteomes" id="UP001085076">
    <property type="component" value="Miscellaneous, Linkage group lg08"/>
</dbReference>
<evidence type="ECO:0000313" key="5">
    <source>
        <dbReference type="EMBL" id="KAJ0964870.1"/>
    </source>
</evidence>
<feature type="domain" description="Apple" evidence="4">
    <location>
        <begin position="273"/>
        <end position="359"/>
    </location>
</feature>
<organism evidence="5 6">
    <name type="scientific">Dioscorea zingiberensis</name>
    <dbReference type="NCBI Taxonomy" id="325984"/>
    <lineage>
        <taxon>Eukaryota</taxon>
        <taxon>Viridiplantae</taxon>
        <taxon>Streptophyta</taxon>
        <taxon>Embryophyta</taxon>
        <taxon>Tracheophyta</taxon>
        <taxon>Spermatophyta</taxon>
        <taxon>Magnoliopsida</taxon>
        <taxon>Liliopsida</taxon>
        <taxon>Dioscoreales</taxon>
        <taxon>Dioscoreaceae</taxon>
        <taxon>Dioscorea</taxon>
    </lineage>
</organism>
<evidence type="ECO:0000313" key="6">
    <source>
        <dbReference type="Proteomes" id="UP001085076"/>
    </source>
</evidence>
<dbReference type="PROSITE" id="PS50927">
    <property type="entry name" value="BULB_LECTIN"/>
    <property type="match status" value="1"/>
</dbReference>
<evidence type="ECO:0008006" key="7">
    <source>
        <dbReference type="Google" id="ProtNLM"/>
    </source>
</evidence>
<dbReference type="FunFam" id="2.90.10.30:FF:000003">
    <property type="entry name" value="Os04g0303100 protein"/>
    <property type="match status" value="1"/>
</dbReference>
<dbReference type="CDD" id="cd00028">
    <property type="entry name" value="B_lectin"/>
    <property type="match status" value="1"/>
</dbReference>
<keyword evidence="2" id="KW-0472">Membrane</keyword>